<sequence length="110" mass="13273">MERKTYKKEIRKRKQSNRRFVSFIVVLAIISSLYFTFTFIRQIGDYNRINKELDTLVSEKESLKDEIKELENTYKEVDTPEFVEKMAREKLGMVKSDEYIVKYKTKKSNE</sequence>
<evidence type="ECO:0000313" key="2">
    <source>
        <dbReference type="Proteomes" id="UP000595814"/>
    </source>
</evidence>
<reference evidence="1 2" key="1">
    <citation type="journal article" date="2022" name="Int. J. Syst. Evol. Microbiol.">
        <title>Miniphocaeibacter halophilus sp. nov., an ammonium-tolerant acetate-producing bacterium isolated from a biogas system.</title>
        <authorList>
            <person name="Schnurer A."/>
            <person name="Singh A."/>
            <person name="Bi S."/>
            <person name="Qiao W."/>
            <person name="Westerholm M."/>
        </authorList>
    </citation>
    <scope>NUCLEOTIDE SEQUENCE [LARGE SCALE GENOMIC DNA]</scope>
    <source>
        <strain evidence="1 2">AMB_01</strain>
    </source>
</reference>
<protein>
    <submittedName>
        <fullName evidence="1">Septum formation initiator family protein</fullName>
    </submittedName>
</protein>
<organism evidence="1 2">
    <name type="scientific">Miniphocaeibacter halophilus</name>
    <dbReference type="NCBI Taxonomy" id="2931922"/>
    <lineage>
        <taxon>Bacteria</taxon>
        <taxon>Bacillati</taxon>
        <taxon>Bacillota</taxon>
        <taxon>Tissierellia</taxon>
        <taxon>Tissierellales</taxon>
        <taxon>Peptoniphilaceae</taxon>
        <taxon>Miniphocaeibacter</taxon>
    </lineage>
</organism>
<name>A0AC61MUS3_9FIRM</name>
<accession>A0AC61MUS3</accession>
<proteinExistence type="predicted"/>
<evidence type="ECO:0000313" key="1">
    <source>
        <dbReference type="EMBL" id="QQK07939.1"/>
    </source>
</evidence>
<gene>
    <name evidence="1" type="ORF">JFY71_11850</name>
</gene>
<dbReference type="EMBL" id="CP066744">
    <property type="protein sequence ID" value="QQK07939.1"/>
    <property type="molecule type" value="Genomic_DNA"/>
</dbReference>
<dbReference type="Proteomes" id="UP000595814">
    <property type="component" value="Chromosome"/>
</dbReference>
<keyword evidence="2" id="KW-1185">Reference proteome</keyword>